<keyword evidence="12" id="KW-1185">Reference proteome</keyword>
<dbReference type="Pfam" id="PF07494">
    <property type="entry name" value="Reg_prop"/>
    <property type="match status" value="9"/>
</dbReference>
<dbReference type="SUPFAM" id="SSF63829">
    <property type="entry name" value="Calcium-dependent phosphotriesterase"/>
    <property type="match status" value="1"/>
</dbReference>
<dbReference type="InterPro" id="IPR036890">
    <property type="entry name" value="HATPase_C_sf"/>
</dbReference>
<organism evidence="11 12">
    <name type="scientific">Fibrivirga algicola</name>
    <dbReference type="NCBI Taxonomy" id="2950420"/>
    <lineage>
        <taxon>Bacteria</taxon>
        <taxon>Pseudomonadati</taxon>
        <taxon>Bacteroidota</taxon>
        <taxon>Cytophagia</taxon>
        <taxon>Cytophagales</taxon>
        <taxon>Spirosomataceae</taxon>
        <taxon>Fibrivirga</taxon>
    </lineage>
</organism>
<dbReference type="EC" id="2.7.13.3" evidence="2"/>
<dbReference type="CDD" id="cd17574">
    <property type="entry name" value="REC_OmpR"/>
    <property type="match status" value="1"/>
</dbReference>
<dbReference type="SMART" id="SM00387">
    <property type="entry name" value="HATPase_c"/>
    <property type="match status" value="1"/>
</dbReference>
<dbReference type="InterPro" id="IPR003594">
    <property type="entry name" value="HATPase_dom"/>
</dbReference>
<comment type="catalytic activity">
    <reaction evidence="1">
        <text>ATP + protein L-histidine = ADP + protein N-phospho-L-histidine.</text>
        <dbReference type="EC" id="2.7.13.3"/>
    </reaction>
</comment>
<feature type="domain" description="HTH araC/xylS-type" evidence="8">
    <location>
        <begin position="1280"/>
        <end position="1379"/>
    </location>
</feature>
<dbReference type="InterPro" id="IPR036097">
    <property type="entry name" value="HisK_dim/P_sf"/>
</dbReference>
<feature type="domain" description="Histidine kinase" evidence="9">
    <location>
        <begin position="861"/>
        <end position="1088"/>
    </location>
</feature>
<dbReference type="InterPro" id="IPR015943">
    <property type="entry name" value="WD40/YVTN_repeat-like_dom_sf"/>
</dbReference>
<gene>
    <name evidence="11" type="ORF">F7231_19265</name>
</gene>
<dbReference type="SUPFAM" id="SSF52172">
    <property type="entry name" value="CheY-like"/>
    <property type="match status" value="1"/>
</dbReference>
<dbReference type="Gene3D" id="1.10.287.130">
    <property type="match status" value="1"/>
</dbReference>
<dbReference type="PROSITE" id="PS50110">
    <property type="entry name" value="RESPONSE_REGULATORY"/>
    <property type="match status" value="1"/>
</dbReference>
<dbReference type="Pfam" id="PF00512">
    <property type="entry name" value="HisKA"/>
    <property type="match status" value="1"/>
</dbReference>
<dbReference type="PROSITE" id="PS50109">
    <property type="entry name" value="HIS_KIN"/>
    <property type="match status" value="1"/>
</dbReference>
<dbReference type="Gene3D" id="3.30.565.10">
    <property type="entry name" value="Histidine kinase-like ATPase, C-terminal domain"/>
    <property type="match status" value="1"/>
</dbReference>
<reference evidence="11" key="1">
    <citation type="submission" date="2024-05" db="EMBL/GenBank/DDBJ databases">
        <authorList>
            <person name="Jung D.-H."/>
        </authorList>
    </citation>
    <scope>NUCLEOTIDE SEQUENCE</scope>
    <source>
        <strain evidence="11">JA-25</strain>
    </source>
</reference>
<name>A0ABX0QMT5_9BACT</name>
<keyword evidence="3 7" id="KW-0597">Phosphoprotein</keyword>
<dbReference type="SUPFAM" id="SSF46689">
    <property type="entry name" value="Homeodomain-like"/>
    <property type="match status" value="1"/>
</dbReference>
<dbReference type="SUPFAM" id="SSF55874">
    <property type="entry name" value="ATPase domain of HSP90 chaperone/DNA topoisomerase II/histidine kinase"/>
    <property type="match status" value="1"/>
</dbReference>
<proteinExistence type="predicted"/>
<dbReference type="InterPro" id="IPR011006">
    <property type="entry name" value="CheY-like_superfamily"/>
</dbReference>
<evidence type="ECO:0000256" key="1">
    <source>
        <dbReference type="ARBA" id="ARBA00000085"/>
    </source>
</evidence>
<evidence type="ECO:0000313" key="12">
    <source>
        <dbReference type="Proteomes" id="UP000606008"/>
    </source>
</evidence>
<dbReference type="RefSeq" id="WP_166693178.1">
    <property type="nucleotide sequence ID" value="NZ_WAEL01000007.1"/>
</dbReference>
<dbReference type="InterPro" id="IPR005467">
    <property type="entry name" value="His_kinase_dom"/>
</dbReference>
<evidence type="ECO:0000259" key="10">
    <source>
        <dbReference type="PROSITE" id="PS50110"/>
    </source>
</evidence>
<evidence type="ECO:0000256" key="2">
    <source>
        <dbReference type="ARBA" id="ARBA00012438"/>
    </source>
</evidence>
<dbReference type="Gene3D" id="1.10.10.60">
    <property type="entry name" value="Homeodomain-like"/>
    <property type="match status" value="1"/>
</dbReference>
<dbReference type="Pfam" id="PF12833">
    <property type="entry name" value="HTH_18"/>
    <property type="match status" value="1"/>
</dbReference>
<dbReference type="Gene3D" id="2.60.40.10">
    <property type="entry name" value="Immunoglobulins"/>
    <property type="match status" value="1"/>
</dbReference>
<dbReference type="EMBL" id="WAEL01000007">
    <property type="protein sequence ID" value="NID12322.1"/>
    <property type="molecule type" value="Genomic_DNA"/>
</dbReference>
<feature type="domain" description="Response regulatory" evidence="10">
    <location>
        <begin position="1133"/>
        <end position="1248"/>
    </location>
</feature>
<dbReference type="Pfam" id="PF00072">
    <property type="entry name" value="Response_reg"/>
    <property type="match status" value="1"/>
</dbReference>
<dbReference type="Pfam" id="PF07495">
    <property type="entry name" value="Y_Y_Y"/>
    <property type="match status" value="1"/>
</dbReference>
<keyword evidence="6" id="KW-0804">Transcription</keyword>
<evidence type="ECO:0000256" key="5">
    <source>
        <dbReference type="ARBA" id="ARBA00023125"/>
    </source>
</evidence>
<feature type="modified residue" description="4-aspartylphosphate" evidence="7">
    <location>
        <position position="1181"/>
    </location>
</feature>
<evidence type="ECO:0000259" key="8">
    <source>
        <dbReference type="PROSITE" id="PS01124"/>
    </source>
</evidence>
<protein>
    <recommendedName>
        <fullName evidence="2">histidine kinase</fullName>
        <ecNumber evidence="2">2.7.13.3</ecNumber>
    </recommendedName>
</protein>
<dbReference type="SUPFAM" id="SSF47384">
    <property type="entry name" value="Homodimeric domain of signal transducing histidine kinase"/>
    <property type="match status" value="1"/>
</dbReference>
<evidence type="ECO:0000259" key="9">
    <source>
        <dbReference type="PROSITE" id="PS50109"/>
    </source>
</evidence>
<dbReference type="PANTHER" id="PTHR43547">
    <property type="entry name" value="TWO-COMPONENT HISTIDINE KINASE"/>
    <property type="match status" value="1"/>
</dbReference>
<dbReference type="SMART" id="SM00342">
    <property type="entry name" value="HTH_ARAC"/>
    <property type="match status" value="1"/>
</dbReference>
<dbReference type="Proteomes" id="UP000606008">
    <property type="component" value="Unassembled WGS sequence"/>
</dbReference>
<dbReference type="InterPro" id="IPR001789">
    <property type="entry name" value="Sig_transdc_resp-reg_receiver"/>
</dbReference>
<dbReference type="CDD" id="cd00075">
    <property type="entry name" value="HATPase"/>
    <property type="match status" value="1"/>
</dbReference>
<comment type="caution">
    <text evidence="11">The sequence shown here is derived from an EMBL/GenBank/DDBJ whole genome shotgun (WGS) entry which is preliminary data.</text>
</comment>
<dbReference type="InterPro" id="IPR018060">
    <property type="entry name" value="HTH_AraC"/>
</dbReference>
<sequence length="1388" mass="155672">MSTIKLASGLWLVVLYVRLLQPAFGQADTQHFSHLSIEEGLSQSSVYTITQDTKGYMWFGTRNGLNRYDSRHIVVYQTRNGAANSLASNIINSLLLDRRGQLWVGSSKGIALYRPRQDDFLPVVPRIAATGQLADSTINTLLEDSRQRVWFGTPRGLFRLQNGPAARCERVADLTRKHQDLSHQNIRTLYEARDKTVWVGTSAGLAKLVLTRTGQFELTNYFLQPADSIYHNTSNGVNAIAEDKNGRLWVGTERNGIALFDQQQGRVVSWNPVPGLDLSTQTVRTIVPDGQGSFWVGTMTGLHIVAQDGSQFKTLQNHPTDPSSLSDNSVRSLFRDRDGSFWVGTYFGGVGMYSPLARQFGSYRPVDRQGGMPFKISGPMLPASTPNQRWLGTEDKGLFLLNANRTIARHYSHDPKDSRSLTNDKIKCLLDDGPNGLWVGTLKGLNYLDLRRQTVTRYLHEPNNPRSLPDDHIYDLKRDAQGTVWVATYFGGLCQFDQKTKTFIPLVNDPDRQTSISSNNTTNLYIDSRQALWVSTIHGLNRKVTGQNAFVRYLHRNGDSTSISSNHVICVLEDRQHRFWVGTRDGGLNLLLPDQRSFRHFTTADGLPSNTIFGIQEDNRGRLWLSTDKGMVQFDPSNSGVIAYDRHDGLICKEFTPNSTFQDDQGNLYFGGYNGIVMFHPDSIRRNTRAPRLAFTQLRLFNQPGTVLSDDLDVESAEGLTFTHQQNVFSLGFAAFNYINSPKNRYAYQLVGFDAGWNYVSEPLATYMNLPPGDYVLRVKGTNNDDVWNQKPLELKITVLPPPWKTPWAYGVYVLAFLGLLRLWSGINQSRLQLAHDLQVEQDEKSRQQELHQIKLNFFTEIAHEIRTPLTLVMAPIEVLAVQYAGDGTVQKQLAIMRNSTDRLLRLLNQLLDFRKHETGNIKLQRQTVDLVSFLQTITDSFAEHARSQRIALITESEVRALPAWIDSEELEKVVSNLLLNAFKFTPADGTVTVRLQQDFSTATGADTAVILIEDTGRGIAADDLAHIFNQFYQVNQPKTRDSGFGLGLALSKHIVEQHGGQITVESRKAAAREPGFTRFTLSLPVASFDVLPIPAPMVSDRTAEPIDLLSKPVPVASQDGTGSEITSSPRPIVLLVEDQDDIRTYIRYLFADKYQVIEAEDGAAGWEKAAQLLPDIVIADVAMPIMDGFALTHRLKSDPRTSHIPVIILTAKDTVDNQLTGLETGADDYLTKPFHPILLQARVTNLLSLRDQLKTKYNRQVTLQPQAQELDHPDAKFLNQLMIALDKHLHEPEFNVTSLVSEIGMSRPVLFRKVKMLTGLSVIDLLRTTRLKKAELLLKQRKVSVSEVAFAVGFSDPKYFSRAFRSQFGMSPTDYCAQPAEPVLTNP</sequence>
<evidence type="ECO:0000313" key="11">
    <source>
        <dbReference type="EMBL" id="NID12322.1"/>
    </source>
</evidence>
<accession>A0ABX0QMT5</accession>
<dbReference type="PANTHER" id="PTHR43547:SF2">
    <property type="entry name" value="HYBRID SIGNAL TRANSDUCTION HISTIDINE KINASE C"/>
    <property type="match status" value="1"/>
</dbReference>
<evidence type="ECO:0000256" key="3">
    <source>
        <dbReference type="ARBA" id="ARBA00022553"/>
    </source>
</evidence>
<dbReference type="Gene3D" id="2.130.10.10">
    <property type="entry name" value="YVTN repeat-like/Quinoprotein amine dehydrogenase"/>
    <property type="match status" value="2"/>
</dbReference>
<dbReference type="PRINTS" id="PR00344">
    <property type="entry name" value="BCTRLSENSOR"/>
</dbReference>
<dbReference type="InterPro" id="IPR013783">
    <property type="entry name" value="Ig-like_fold"/>
</dbReference>
<dbReference type="SMART" id="SM00388">
    <property type="entry name" value="HisKA"/>
    <property type="match status" value="1"/>
</dbReference>
<dbReference type="InterPro" id="IPR018062">
    <property type="entry name" value="HTH_AraC-typ_CS"/>
</dbReference>
<dbReference type="InterPro" id="IPR011123">
    <property type="entry name" value="Y_Y_Y"/>
</dbReference>
<evidence type="ECO:0000256" key="4">
    <source>
        <dbReference type="ARBA" id="ARBA00023015"/>
    </source>
</evidence>
<dbReference type="InterPro" id="IPR004358">
    <property type="entry name" value="Sig_transdc_His_kin-like_C"/>
</dbReference>
<dbReference type="InterPro" id="IPR011047">
    <property type="entry name" value="Quinoprotein_ADH-like_sf"/>
</dbReference>
<keyword evidence="4" id="KW-0805">Transcription regulation</keyword>
<dbReference type="PROSITE" id="PS01124">
    <property type="entry name" value="HTH_ARAC_FAMILY_2"/>
    <property type="match status" value="1"/>
</dbReference>
<dbReference type="InterPro" id="IPR009057">
    <property type="entry name" value="Homeodomain-like_sf"/>
</dbReference>
<dbReference type="PROSITE" id="PS00041">
    <property type="entry name" value="HTH_ARAC_FAMILY_1"/>
    <property type="match status" value="1"/>
</dbReference>
<keyword evidence="5" id="KW-0238">DNA-binding</keyword>
<dbReference type="SMART" id="SM00448">
    <property type="entry name" value="REC"/>
    <property type="match status" value="1"/>
</dbReference>
<dbReference type="InterPro" id="IPR003661">
    <property type="entry name" value="HisK_dim/P_dom"/>
</dbReference>
<dbReference type="SUPFAM" id="SSF50998">
    <property type="entry name" value="Quinoprotein alcohol dehydrogenase-like"/>
    <property type="match status" value="1"/>
</dbReference>
<dbReference type="Gene3D" id="3.40.50.2300">
    <property type="match status" value="1"/>
</dbReference>
<dbReference type="InterPro" id="IPR011110">
    <property type="entry name" value="Reg_prop"/>
</dbReference>
<evidence type="ECO:0000256" key="6">
    <source>
        <dbReference type="ARBA" id="ARBA00023163"/>
    </source>
</evidence>
<dbReference type="CDD" id="cd00082">
    <property type="entry name" value="HisKA"/>
    <property type="match status" value="1"/>
</dbReference>
<evidence type="ECO:0000256" key="7">
    <source>
        <dbReference type="PROSITE-ProRule" id="PRU00169"/>
    </source>
</evidence>
<dbReference type="Pfam" id="PF02518">
    <property type="entry name" value="HATPase_c"/>
    <property type="match status" value="1"/>
</dbReference>